<keyword evidence="2" id="KW-1185">Reference proteome</keyword>
<comment type="caution">
    <text evidence="1">The sequence shown here is derived from an EMBL/GenBank/DDBJ whole genome shotgun (WGS) entry which is preliminary data.</text>
</comment>
<reference evidence="2" key="1">
    <citation type="submission" date="2020-01" db="EMBL/GenBank/DDBJ databases">
        <title>Draft genome sequence of the Termite Coptotermes fromosanus.</title>
        <authorList>
            <person name="Itakura S."/>
            <person name="Yosikawa Y."/>
            <person name="Umezawa K."/>
        </authorList>
    </citation>
    <scope>NUCLEOTIDE SEQUENCE [LARGE SCALE GENOMIC DNA]</scope>
</reference>
<dbReference type="AlphaFoldDB" id="A0A6L2Q0V2"/>
<name>A0A6L2Q0V2_COPFO</name>
<dbReference type="OrthoDB" id="6690846at2759"/>
<organism evidence="1 2">
    <name type="scientific">Coptotermes formosanus</name>
    <name type="common">Formosan subterranean termite</name>
    <dbReference type="NCBI Taxonomy" id="36987"/>
    <lineage>
        <taxon>Eukaryota</taxon>
        <taxon>Metazoa</taxon>
        <taxon>Ecdysozoa</taxon>
        <taxon>Arthropoda</taxon>
        <taxon>Hexapoda</taxon>
        <taxon>Insecta</taxon>
        <taxon>Pterygota</taxon>
        <taxon>Neoptera</taxon>
        <taxon>Polyneoptera</taxon>
        <taxon>Dictyoptera</taxon>
        <taxon>Blattodea</taxon>
        <taxon>Blattoidea</taxon>
        <taxon>Termitoidae</taxon>
        <taxon>Rhinotermitidae</taxon>
        <taxon>Coptotermes</taxon>
    </lineage>
</organism>
<evidence type="ECO:0000313" key="1">
    <source>
        <dbReference type="EMBL" id="GFG38406.1"/>
    </source>
</evidence>
<evidence type="ECO:0000313" key="2">
    <source>
        <dbReference type="Proteomes" id="UP000502823"/>
    </source>
</evidence>
<gene>
    <name evidence="1" type="ORF">Cfor_12436</name>
</gene>
<proteinExistence type="predicted"/>
<dbReference type="EMBL" id="BLKM01012989">
    <property type="protein sequence ID" value="GFG38406.1"/>
    <property type="molecule type" value="Genomic_DNA"/>
</dbReference>
<dbReference type="InParanoid" id="A0A6L2Q0V2"/>
<sequence>MAMGKGFRVCEKINPPNPYSVLLEQRNKEETLLFESQAVAVLCAYRSLYKYFLCHCG</sequence>
<accession>A0A6L2Q0V2</accession>
<dbReference type="Proteomes" id="UP000502823">
    <property type="component" value="Unassembled WGS sequence"/>
</dbReference>
<protein>
    <submittedName>
        <fullName evidence="1">Uncharacterized protein</fullName>
    </submittedName>
</protein>